<keyword evidence="1" id="KW-0472">Membrane</keyword>
<name>A0ABT7ADI4_9HYPH</name>
<keyword evidence="1" id="KW-1133">Transmembrane helix</keyword>
<organism evidence="2 3">
    <name type="scientific">Chelatococcus albus</name>
    <dbReference type="NCBI Taxonomy" id="3047466"/>
    <lineage>
        <taxon>Bacteria</taxon>
        <taxon>Pseudomonadati</taxon>
        <taxon>Pseudomonadota</taxon>
        <taxon>Alphaproteobacteria</taxon>
        <taxon>Hyphomicrobiales</taxon>
        <taxon>Chelatococcaceae</taxon>
        <taxon>Chelatococcus</taxon>
    </lineage>
</organism>
<dbReference type="Pfam" id="PF09898">
    <property type="entry name" value="DUF2125"/>
    <property type="match status" value="1"/>
</dbReference>
<protein>
    <submittedName>
        <fullName evidence="2">DUF2125 domain-containing protein</fullName>
    </submittedName>
</protein>
<sequence length="365" mass="39093">MADIETTARTRRHSRWGLFLPFILLVLIAAGWSAFWFVARERTTAALDQWVAREAEHGRRWTCPARTVGGFPFRFELTCDNPSFSGTTAQGPVEGSLKRFLAVAQVYRPNHVIAEAEGPLVVRAVGDGRSLELNWRSLDASIILPGGRLERASLVIEAPALRATLAADNDALVSFASRLEAHLRRDPARPEGDKAYDVAVSLNQAVVPPLDDFLGSSEAADLDARAVVTQAEAFGVRPRAEELEAWRLAGGRLELSSVTLVKGATRIEARGTLGLDEQHRPSGQVDAAVAGLDGLLARFGIKVRGDLSGLITGGLERLAGRQPAPLAGDGAVKAGPKLTSLPPVRIDNGRITVGPFPVGRVGPLY</sequence>
<dbReference type="RefSeq" id="WP_283739433.1">
    <property type="nucleotide sequence ID" value="NZ_JASJEV010000002.1"/>
</dbReference>
<keyword evidence="3" id="KW-1185">Reference proteome</keyword>
<keyword evidence="1" id="KW-0812">Transmembrane</keyword>
<dbReference type="Proteomes" id="UP001321492">
    <property type="component" value="Unassembled WGS sequence"/>
</dbReference>
<evidence type="ECO:0000256" key="1">
    <source>
        <dbReference type="SAM" id="Phobius"/>
    </source>
</evidence>
<gene>
    <name evidence="2" type="ORF">QNA08_04205</name>
</gene>
<accession>A0ABT7ADI4</accession>
<feature type="transmembrane region" description="Helical" evidence="1">
    <location>
        <begin position="18"/>
        <end position="39"/>
    </location>
</feature>
<proteinExistence type="predicted"/>
<comment type="caution">
    <text evidence="2">The sequence shown here is derived from an EMBL/GenBank/DDBJ whole genome shotgun (WGS) entry which is preliminary data.</text>
</comment>
<dbReference type="InterPro" id="IPR018666">
    <property type="entry name" value="DUF2125"/>
</dbReference>
<evidence type="ECO:0000313" key="2">
    <source>
        <dbReference type="EMBL" id="MDJ1157441.1"/>
    </source>
</evidence>
<evidence type="ECO:0000313" key="3">
    <source>
        <dbReference type="Proteomes" id="UP001321492"/>
    </source>
</evidence>
<reference evidence="2 3" key="1">
    <citation type="submission" date="2023-05" db="EMBL/GenBank/DDBJ databases">
        <title>Chelatococcus sp. nov., a moderately thermophilic bacterium isolated from hot spring microbial mat.</title>
        <authorList>
            <person name="Hu C.-J."/>
            <person name="Li W.-J."/>
        </authorList>
    </citation>
    <scope>NUCLEOTIDE SEQUENCE [LARGE SCALE GENOMIC DNA]</scope>
    <source>
        <strain evidence="2 3">SYSU G07232</strain>
    </source>
</reference>
<dbReference type="EMBL" id="JASJEV010000002">
    <property type="protein sequence ID" value="MDJ1157441.1"/>
    <property type="molecule type" value="Genomic_DNA"/>
</dbReference>